<accession>A0A382VG90</accession>
<gene>
    <name evidence="1" type="ORF">METZ01_LOCUS398378</name>
</gene>
<sequence>MPLDPQIKVILDQIEALGLPPHYE</sequence>
<dbReference type="EMBL" id="UINC01151743">
    <property type="protein sequence ID" value="SVD45524.1"/>
    <property type="molecule type" value="Genomic_DNA"/>
</dbReference>
<organism evidence="1">
    <name type="scientific">marine metagenome</name>
    <dbReference type="NCBI Taxonomy" id="408172"/>
    <lineage>
        <taxon>unclassified sequences</taxon>
        <taxon>metagenomes</taxon>
        <taxon>ecological metagenomes</taxon>
    </lineage>
</organism>
<name>A0A382VG90_9ZZZZ</name>
<evidence type="ECO:0000313" key="1">
    <source>
        <dbReference type="EMBL" id="SVD45524.1"/>
    </source>
</evidence>
<dbReference type="AlphaFoldDB" id="A0A382VG90"/>
<reference evidence="1" key="1">
    <citation type="submission" date="2018-05" db="EMBL/GenBank/DDBJ databases">
        <authorList>
            <person name="Lanie J.A."/>
            <person name="Ng W.-L."/>
            <person name="Kazmierczak K.M."/>
            <person name="Andrzejewski T.M."/>
            <person name="Davidsen T.M."/>
            <person name="Wayne K.J."/>
            <person name="Tettelin H."/>
            <person name="Glass J.I."/>
            <person name="Rusch D."/>
            <person name="Podicherti R."/>
            <person name="Tsui H.-C.T."/>
            <person name="Winkler M.E."/>
        </authorList>
    </citation>
    <scope>NUCLEOTIDE SEQUENCE</scope>
</reference>
<feature type="non-terminal residue" evidence="1">
    <location>
        <position position="24"/>
    </location>
</feature>
<proteinExistence type="predicted"/>
<protein>
    <submittedName>
        <fullName evidence="1">Uncharacterized protein</fullName>
    </submittedName>
</protein>